<name>A0A2T1C6L4_9CYAN</name>
<comment type="catalytic activity">
    <reaction evidence="8">
        <text>arsenic triglutathione + 3 [thioredoxin]-dithiol + 3 S-adenosyl-L-methionine = trimethylarsine + 3 [thioredoxin]-disulfide + 3 glutathione + 3 S-adenosyl-L-homocysteine + 3 H(+)</text>
        <dbReference type="Rhea" id="RHEA:69432"/>
        <dbReference type="Rhea" id="RHEA-COMP:10698"/>
        <dbReference type="Rhea" id="RHEA-COMP:10700"/>
        <dbReference type="ChEBI" id="CHEBI:15378"/>
        <dbReference type="ChEBI" id="CHEBI:27130"/>
        <dbReference type="ChEBI" id="CHEBI:29950"/>
        <dbReference type="ChEBI" id="CHEBI:50058"/>
        <dbReference type="ChEBI" id="CHEBI:57856"/>
        <dbReference type="ChEBI" id="CHEBI:57925"/>
        <dbReference type="ChEBI" id="CHEBI:59789"/>
        <dbReference type="ChEBI" id="CHEBI:183640"/>
        <dbReference type="EC" id="2.1.1.137"/>
    </reaction>
</comment>
<dbReference type="Proteomes" id="UP000238762">
    <property type="component" value="Unassembled WGS sequence"/>
</dbReference>
<feature type="domain" description="Methyltransferase" evidence="9">
    <location>
        <begin position="169"/>
        <end position="249"/>
    </location>
</feature>
<dbReference type="InterPro" id="IPR026669">
    <property type="entry name" value="Arsenite_MeTrfase-like"/>
</dbReference>
<proteinExistence type="inferred from homology"/>
<dbReference type="CDD" id="cd02440">
    <property type="entry name" value="AdoMet_MTases"/>
    <property type="match status" value="1"/>
</dbReference>
<comment type="similarity">
    <text evidence="3">Belongs to the methyltransferase superfamily. Arsenite methyltransferase family.</text>
</comment>
<evidence type="ECO:0000256" key="8">
    <source>
        <dbReference type="ARBA" id="ARBA00048428"/>
    </source>
</evidence>
<evidence type="ECO:0000313" key="10">
    <source>
        <dbReference type="EMBL" id="PSB03874.1"/>
    </source>
</evidence>
<protein>
    <recommendedName>
        <fullName evidence="5">Arsenite methyltransferase</fullName>
        <ecNumber evidence="4">2.1.1.137</ecNumber>
    </recommendedName>
</protein>
<reference evidence="10 11" key="2">
    <citation type="submission" date="2018-03" db="EMBL/GenBank/DDBJ databases">
        <title>The ancient ancestry and fast evolution of plastids.</title>
        <authorList>
            <person name="Moore K.R."/>
            <person name="Magnabosco C."/>
            <person name="Momper L."/>
            <person name="Gold D.A."/>
            <person name="Bosak T."/>
            <person name="Fournier G.P."/>
        </authorList>
    </citation>
    <scope>NUCLEOTIDE SEQUENCE [LARGE SCALE GENOMIC DNA]</scope>
    <source>
        <strain evidence="10 11">CCAP 1448/3</strain>
    </source>
</reference>
<evidence type="ECO:0000259" key="9">
    <source>
        <dbReference type="Pfam" id="PF13847"/>
    </source>
</evidence>
<evidence type="ECO:0000256" key="4">
    <source>
        <dbReference type="ARBA" id="ARBA00034521"/>
    </source>
</evidence>
<accession>A0A2T1C6L4</accession>
<dbReference type="GO" id="GO:0032259">
    <property type="term" value="P:methylation"/>
    <property type="evidence" value="ECO:0007669"/>
    <property type="project" value="UniProtKB-KW"/>
</dbReference>
<keyword evidence="10" id="KW-0489">Methyltransferase</keyword>
<reference evidence="10 11" key="1">
    <citation type="submission" date="2018-02" db="EMBL/GenBank/DDBJ databases">
        <authorList>
            <person name="Cohen D.B."/>
            <person name="Kent A.D."/>
        </authorList>
    </citation>
    <scope>NUCLEOTIDE SEQUENCE [LARGE SCALE GENOMIC DNA]</scope>
    <source>
        <strain evidence="10 11">CCAP 1448/3</strain>
    </source>
</reference>
<evidence type="ECO:0000256" key="7">
    <source>
        <dbReference type="ARBA" id="ARBA00047943"/>
    </source>
</evidence>
<comment type="catalytic activity">
    <reaction evidence="7">
        <text>arsenic triglutathione + 2 [thioredoxin]-dithiol + 2 S-adenosyl-L-methionine + H2O = dimethylarsinous acid + 2 [thioredoxin]-disulfide + 3 glutathione + 2 S-adenosyl-L-homocysteine + 2 H(+)</text>
        <dbReference type="Rhea" id="RHEA:69464"/>
        <dbReference type="Rhea" id="RHEA-COMP:10698"/>
        <dbReference type="Rhea" id="RHEA-COMP:10700"/>
        <dbReference type="ChEBI" id="CHEBI:15377"/>
        <dbReference type="ChEBI" id="CHEBI:15378"/>
        <dbReference type="ChEBI" id="CHEBI:23808"/>
        <dbReference type="ChEBI" id="CHEBI:29950"/>
        <dbReference type="ChEBI" id="CHEBI:50058"/>
        <dbReference type="ChEBI" id="CHEBI:57856"/>
        <dbReference type="ChEBI" id="CHEBI:57925"/>
        <dbReference type="ChEBI" id="CHEBI:59789"/>
        <dbReference type="ChEBI" id="CHEBI:183640"/>
        <dbReference type="EC" id="2.1.1.137"/>
    </reaction>
</comment>
<sequence length="395" mass="44420">MKEQLEFNVETAVREKYQIAAQKVSVGLCYPAEYNHQDLDHIPEEIIQKDYGCGDPTRYVYPGETVVDLGSGVGKNCYIIAKKVGAKGQVIGVDLNDDMLQTARKYVADIGQTLGYSNVSFVKGKIQDLQLNLDLAETWLQQHPITNVEDLSAWETECDRLRKQSPLIPDSTVDVVVSNCVLNLVEPAEKQQLFREIYRVLKPGGRVVISDVVCDEDPNLEILNNPELWSGCIAGAFREDLFLKMFEQVGFYGISILKRSPNPVETIDGIEFRSMTIQAFKGKEGDCWERNQAVIYQGPWKQVQDDDKHTFKRGERTAVCDKTYRILTNPQGPYHQEFIPVPPYTEISLELAQPFNCQGSLLRHPKETKGDDYQVTIFTGSSAGSCCSPQQSCCS</sequence>
<feature type="domain" description="Methyltransferase" evidence="9">
    <location>
        <begin position="63"/>
        <end position="159"/>
    </location>
</feature>
<evidence type="ECO:0000256" key="5">
    <source>
        <dbReference type="ARBA" id="ARBA00034545"/>
    </source>
</evidence>
<dbReference type="SUPFAM" id="SSF53335">
    <property type="entry name" value="S-adenosyl-L-methionine-dependent methyltransferases"/>
    <property type="match status" value="1"/>
</dbReference>
<dbReference type="OrthoDB" id="9772751at2"/>
<evidence type="ECO:0000256" key="1">
    <source>
        <dbReference type="ARBA" id="ARBA00022679"/>
    </source>
</evidence>
<dbReference type="RefSeq" id="WP_106287857.1">
    <property type="nucleotide sequence ID" value="NZ_CAWNTC010000240.1"/>
</dbReference>
<dbReference type="EMBL" id="PVWJ01000023">
    <property type="protein sequence ID" value="PSB03874.1"/>
    <property type="molecule type" value="Genomic_DNA"/>
</dbReference>
<comment type="caution">
    <text evidence="10">The sequence shown here is derived from an EMBL/GenBank/DDBJ whole genome shotgun (WGS) entry which is preliminary data.</text>
</comment>
<dbReference type="GO" id="GO:0030791">
    <property type="term" value="F:arsenite methyltransferase activity"/>
    <property type="evidence" value="ECO:0007669"/>
    <property type="project" value="UniProtKB-EC"/>
</dbReference>
<dbReference type="InterPro" id="IPR029063">
    <property type="entry name" value="SAM-dependent_MTases_sf"/>
</dbReference>
<dbReference type="Gene3D" id="3.40.50.150">
    <property type="entry name" value="Vaccinia Virus protein VP39"/>
    <property type="match status" value="2"/>
</dbReference>
<dbReference type="PANTHER" id="PTHR43675">
    <property type="entry name" value="ARSENITE METHYLTRANSFERASE"/>
    <property type="match status" value="1"/>
</dbReference>
<dbReference type="PANTHER" id="PTHR43675:SF8">
    <property type="entry name" value="ARSENITE METHYLTRANSFERASE"/>
    <property type="match status" value="1"/>
</dbReference>
<dbReference type="AlphaFoldDB" id="A0A2T1C6L4"/>
<organism evidence="10 11">
    <name type="scientific">Merismopedia glauca CCAP 1448/3</name>
    <dbReference type="NCBI Taxonomy" id="1296344"/>
    <lineage>
        <taxon>Bacteria</taxon>
        <taxon>Bacillati</taxon>
        <taxon>Cyanobacteriota</taxon>
        <taxon>Cyanophyceae</taxon>
        <taxon>Synechococcales</taxon>
        <taxon>Merismopediaceae</taxon>
        <taxon>Merismopedia</taxon>
    </lineage>
</organism>
<evidence type="ECO:0000256" key="3">
    <source>
        <dbReference type="ARBA" id="ARBA00034487"/>
    </source>
</evidence>
<evidence type="ECO:0000313" key="11">
    <source>
        <dbReference type="Proteomes" id="UP000238762"/>
    </source>
</evidence>
<dbReference type="InterPro" id="IPR025714">
    <property type="entry name" value="Methyltranfer_dom"/>
</dbReference>
<keyword evidence="1 10" id="KW-0808">Transferase</keyword>
<keyword evidence="11" id="KW-1185">Reference proteome</keyword>
<dbReference type="EC" id="2.1.1.137" evidence="4"/>
<gene>
    <name evidence="10" type="ORF">C7B64_06630</name>
</gene>
<evidence type="ECO:0000256" key="6">
    <source>
        <dbReference type="ARBA" id="ARBA00047941"/>
    </source>
</evidence>
<keyword evidence="2" id="KW-0949">S-adenosyl-L-methionine</keyword>
<dbReference type="Pfam" id="PF13847">
    <property type="entry name" value="Methyltransf_31"/>
    <property type="match status" value="2"/>
</dbReference>
<evidence type="ECO:0000256" key="2">
    <source>
        <dbReference type="ARBA" id="ARBA00022691"/>
    </source>
</evidence>
<comment type="catalytic activity">
    <reaction evidence="6">
        <text>arsenic triglutathione + [thioredoxin]-dithiol + S-adenosyl-L-methionine + 2 H2O = methylarsonous acid + [thioredoxin]-disulfide + 3 glutathione + S-adenosyl-L-homocysteine + H(+)</text>
        <dbReference type="Rhea" id="RHEA:69460"/>
        <dbReference type="Rhea" id="RHEA-COMP:10698"/>
        <dbReference type="Rhea" id="RHEA-COMP:10700"/>
        <dbReference type="ChEBI" id="CHEBI:15377"/>
        <dbReference type="ChEBI" id="CHEBI:15378"/>
        <dbReference type="ChEBI" id="CHEBI:17826"/>
        <dbReference type="ChEBI" id="CHEBI:29950"/>
        <dbReference type="ChEBI" id="CHEBI:50058"/>
        <dbReference type="ChEBI" id="CHEBI:57856"/>
        <dbReference type="ChEBI" id="CHEBI:57925"/>
        <dbReference type="ChEBI" id="CHEBI:59789"/>
        <dbReference type="ChEBI" id="CHEBI:183640"/>
        <dbReference type="EC" id="2.1.1.137"/>
    </reaction>
</comment>